<name>A0A4R3YY59_9GAMM</name>
<dbReference type="OrthoDB" id="8606883at2"/>
<accession>A0A4R3YY59</accession>
<comment type="caution">
    <text evidence="2">The sequence shown here is derived from an EMBL/GenBank/DDBJ whole genome shotgun (WGS) entry which is preliminary data.</text>
</comment>
<protein>
    <submittedName>
        <fullName evidence="2">SlyX protein</fullName>
    </submittedName>
</protein>
<dbReference type="Pfam" id="PF04102">
    <property type="entry name" value="SlyX"/>
    <property type="match status" value="1"/>
</dbReference>
<organism evidence="2 3">
    <name type="scientific">Luteibacter rhizovicinus</name>
    <dbReference type="NCBI Taxonomy" id="242606"/>
    <lineage>
        <taxon>Bacteria</taxon>
        <taxon>Pseudomonadati</taxon>
        <taxon>Pseudomonadota</taxon>
        <taxon>Gammaproteobacteria</taxon>
        <taxon>Lysobacterales</taxon>
        <taxon>Rhodanobacteraceae</taxon>
        <taxon>Luteibacter</taxon>
    </lineage>
</organism>
<gene>
    <name evidence="2" type="ORF">EC912_101507</name>
</gene>
<sequence>MSTELESRITELEVKLAFVDDTVNGLSSADVEISQRLAALERAMRDLRSDLSNMRAGLGNDPHSEPPPPHY</sequence>
<feature type="region of interest" description="Disordered" evidence="1">
    <location>
        <begin position="51"/>
        <end position="71"/>
    </location>
</feature>
<evidence type="ECO:0000313" key="2">
    <source>
        <dbReference type="EMBL" id="TCV97492.1"/>
    </source>
</evidence>
<reference evidence="2 3" key="1">
    <citation type="submission" date="2019-03" db="EMBL/GenBank/DDBJ databases">
        <title>Above-ground endophytic microbial communities from plants in different locations in the United States.</title>
        <authorList>
            <person name="Frank C."/>
        </authorList>
    </citation>
    <scope>NUCLEOTIDE SEQUENCE [LARGE SCALE GENOMIC DNA]</scope>
    <source>
        <strain evidence="2 3">LP_13_YM</strain>
    </source>
</reference>
<dbReference type="RefSeq" id="WP_132141550.1">
    <property type="nucleotide sequence ID" value="NZ_SMCS01000001.1"/>
</dbReference>
<dbReference type="AlphaFoldDB" id="A0A4R3YY59"/>
<dbReference type="Gene3D" id="1.20.5.300">
    <property type="match status" value="1"/>
</dbReference>
<evidence type="ECO:0000256" key="1">
    <source>
        <dbReference type="SAM" id="MobiDB-lite"/>
    </source>
</evidence>
<evidence type="ECO:0000313" key="3">
    <source>
        <dbReference type="Proteomes" id="UP000295645"/>
    </source>
</evidence>
<dbReference type="PANTHER" id="PTHR36508">
    <property type="entry name" value="PROTEIN SLYX"/>
    <property type="match status" value="1"/>
</dbReference>
<keyword evidence="3" id="KW-1185">Reference proteome</keyword>
<dbReference type="InterPro" id="IPR007236">
    <property type="entry name" value="SlyX"/>
</dbReference>
<proteinExistence type="predicted"/>
<dbReference type="EMBL" id="SMCS01000001">
    <property type="protein sequence ID" value="TCV97492.1"/>
    <property type="molecule type" value="Genomic_DNA"/>
</dbReference>
<dbReference type="Proteomes" id="UP000295645">
    <property type="component" value="Unassembled WGS sequence"/>
</dbReference>
<dbReference type="PANTHER" id="PTHR36508:SF1">
    <property type="entry name" value="PROTEIN SLYX"/>
    <property type="match status" value="1"/>
</dbReference>